<dbReference type="InterPro" id="IPR038883">
    <property type="entry name" value="AN11006-like"/>
</dbReference>
<dbReference type="PANTHER" id="PTHR42085:SF1">
    <property type="entry name" value="F-BOX DOMAIN-CONTAINING PROTEIN"/>
    <property type="match status" value="1"/>
</dbReference>
<sequence length="297" mass="33807">MAQSTSSSCSLLLAIPREIRQQIYELCIPPDVRLHVGRGLCYMIREEGDGFQYEQKTHGTEDVAVLEDAGEDIIESDPVEADDGGLSDPPTVQDIGVSPTYQDPFPGLFFVCRQIRDEIKPMIYRNITLTVDICDGGEACLASVFSLETREHFRKMILVVTSDTLYDGADFKMNPKVWDQLFKNLSILGIVIEPPGSWISYYEEKNWTAWLTTTLEYINRATCTEMKIVADTNKMAEATQIVEKAMPGRCEFRNLRDGDKIFERAEYSYANGYWDDDGPTSCRDIIDDCDFDYYYSD</sequence>
<protein>
    <submittedName>
        <fullName evidence="1">Uncharacterized protein</fullName>
    </submittedName>
</protein>
<organism evidence="1 2">
    <name type="scientific">Fusarium irregulare</name>
    <dbReference type="NCBI Taxonomy" id="2494466"/>
    <lineage>
        <taxon>Eukaryota</taxon>
        <taxon>Fungi</taxon>
        <taxon>Dikarya</taxon>
        <taxon>Ascomycota</taxon>
        <taxon>Pezizomycotina</taxon>
        <taxon>Sordariomycetes</taxon>
        <taxon>Hypocreomycetidae</taxon>
        <taxon>Hypocreales</taxon>
        <taxon>Nectriaceae</taxon>
        <taxon>Fusarium</taxon>
        <taxon>Fusarium incarnatum-equiseti species complex</taxon>
    </lineage>
</organism>
<evidence type="ECO:0000313" key="2">
    <source>
        <dbReference type="Proteomes" id="UP001152130"/>
    </source>
</evidence>
<reference evidence="1" key="1">
    <citation type="submission" date="2022-10" db="EMBL/GenBank/DDBJ databases">
        <title>Fusarium specimens isolated from Avocado Roots.</title>
        <authorList>
            <person name="Stajich J."/>
            <person name="Roper C."/>
            <person name="Heimlech-Rivalta G."/>
        </authorList>
    </citation>
    <scope>NUCLEOTIDE SEQUENCE</scope>
    <source>
        <strain evidence="1">CF00143</strain>
    </source>
</reference>
<name>A0A9W8U474_9HYPO</name>
<dbReference type="Proteomes" id="UP001152130">
    <property type="component" value="Unassembled WGS sequence"/>
</dbReference>
<gene>
    <name evidence="1" type="ORF">NW766_012458</name>
</gene>
<comment type="caution">
    <text evidence="1">The sequence shown here is derived from an EMBL/GenBank/DDBJ whole genome shotgun (WGS) entry which is preliminary data.</text>
</comment>
<proteinExistence type="predicted"/>
<dbReference type="EMBL" id="JAPDHF010000028">
    <property type="protein sequence ID" value="KAJ4003140.1"/>
    <property type="molecule type" value="Genomic_DNA"/>
</dbReference>
<evidence type="ECO:0000313" key="1">
    <source>
        <dbReference type="EMBL" id="KAJ4003140.1"/>
    </source>
</evidence>
<dbReference type="PANTHER" id="PTHR42085">
    <property type="entry name" value="F-BOX DOMAIN-CONTAINING PROTEIN"/>
    <property type="match status" value="1"/>
</dbReference>
<dbReference type="OrthoDB" id="62952at2759"/>
<keyword evidence="2" id="KW-1185">Reference proteome</keyword>
<dbReference type="AlphaFoldDB" id="A0A9W8U474"/>
<accession>A0A9W8U474</accession>